<evidence type="ECO:0000256" key="1">
    <source>
        <dbReference type="SAM" id="Phobius"/>
    </source>
</evidence>
<feature type="transmembrane region" description="Helical" evidence="1">
    <location>
        <begin position="165"/>
        <end position="186"/>
    </location>
</feature>
<feature type="transmembrane region" description="Helical" evidence="1">
    <location>
        <begin position="35"/>
        <end position="53"/>
    </location>
</feature>
<keyword evidence="1" id="KW-0812">Transmembrane</keyword>
<accession>A0A1H8NGK6</accession>
<sequence>MFYKEALSLLAIAVTLAAFIPYIREIFRGSIKPHIFSWVIWGATTLLIFVAQLQDKGGAGTWPIGVSAGITIGIAYLAYLKRADVTVTRADWVFFIAALSSLPLWYWTSDPVWAVVLLTAIDVIGFGPTVRKAYQFPYSESLQFFALFTLRNVLVMLALENLSVTTLLFPAVMAVMCVFLLVMISYRRRVLAV</sequence>
<dbReference type="OrthoDB" id="2242787at2"/>
<dbReference type="STRING" id="42354.SAMN05216333_107103"/>
<gene>
    <name evidence="2" type="ORF">SAMN05216333_107103</name>
</gene>
<dbReference type="RefSeq" id="WP_090319508.1">
    <property type="nucleotide sequence ID" value="NZ_FNOE01000014.1"/>
</dbReference>
<reference evidence="3" key="1">
    <citation type="submission" date="2016-10" db="EMBL/GenBank/DDBJ databases">
        <authorList>
            <person name="Varghese N."/>
            <person name="Submissions S."/>
        </authorList>
    </citation>
    <scope>NUCLEOTIDE SEQUENCE [LARGE SCALE GENOMIC DNA]</scope>
    <source>
        <strain evidence="3">Nm76</strain>
    </source>
</reference>
<keyword evidence="1" id="KW-0472">Membrane</keyword>
<protein>
    <submittedName>
        <fullName evidence="2">Uncharacterized protein</fullName>
    </submittedName>
</protein>
<feature type="transmembrane region" description="Helical" evidence="1">
    <location>
        <begin position="59"/>
        <end position="78"/>
    </location>
</feature>
<keyword evidence="3" id="KW-1185">Reference proteome</keyword>
<organism evidence="2 3">
    <name type="scientific">Nitrosomonas oligotropha</name>
    <dbReference type="NCBI Taxonomy" id="42354"/>
    <lineage>
        <taxon>Bacteria</taxon>
        <taxon>Pseudomonadati</taxon>
        <taxon>Pseudomonadota</taxon>
        <taxon>Betaproteobacteria</taxon>
        <taxon>Nitrosomonadales</taxon>
        <taxon>Nitrosomonadaceae</taxon>
        <taxon>Nitrosomonas</taxon>
    </lineage>
</organism>
<feature type="transmembrane region" description="Helical" evidence="1">
    <location>
        <begin position="6"/>
        <end position="23"/>
    </location>
</feature>
<proteinExistence type="predicted"/>
<dbReference type="EMBL" id="FODO01000007">
    <property type="protein sequence ID" value="SEO28662.1"/>
    <property type="molecule type" value="Genomic_DNA"/>
</dbReference>
<dbReference type="AlphaFoldDB" id="A0A1H8NGK6"/>
<dbReference type="Proteomes" id="UP000198814">
    <property type="component" value="Unassembled WGS sequence"/>
</dbReference>
<evidence type="ECO:0000313" key="3">
    <source>
        <dbReference type="Proteomes" id="UP000198814"/>
    </source>
</evidence>
<name>A0A1H8NGK6_9PROT</name>
<evidence type="ECO:0000313" key="2">
    <source>
        <dbReference type="EMBL" id="SEO28662.1"/>
    </source>
</evidence>
<feature type="transmembrane region" description="Helical" evidence="1">
    <location>
        <begin position="90"/>
        <end position="106"/>
    </location>
</feature>
<keyword evidence="1" id="KW-1133">Transmembrane helix</keyword>